<keyword evidence="1" id="KW-0732">Signal</keyword>
<keyword evidence="3" id="KW-1185">Reference proteome</keyword>
<dbReference type="SUPFAM" id="SSF75169">
    <property type="entry name" value="DsrEFH-like"/>
    <property type="match status" value="1"/>
</dbReference>
<evidence type="ECO:0000313" key="2">
    <source>
        <dbReference type="EMBL" id="MCM8568127.1"/>
    </source>
</evidence>
<dbReference type="PANTHER" id="PTHR37691:SF1">
    <property type="entry name" value="BLR3518 PROTEIN"/>
    <property type="match status" value="1"/>
</dbReference>
<dbReference type="Gene3D" id="3.40.1260.10">
    <property type="entry name" value="DsrEFH-like"/>
    <property type="match status" value="1"/>
</dbReference>
<feature type="signal peptide" evidence="1">
    <location>
        <begin position="1"/>
        <end position="18"/>
    </location>
</feature>
<evidence type="ECO:0000256" key="1">
    <source>
        <dbReference type="SAM" id="SignalP"/>
    </source>
</evidence>
<name>A0ABT0YXD4_9FLAO</name>
<reference evidence="2" key="1">
    <citation type="submission" date="2022-06" db="EMBL/GenBank/DDBJ databases">
        <title>Gramella sediminis sp. nov., isolated from deep-sea sediment of the Indian Ocean.</title>
        <authorList>
            <person name="Yang L."/>
        </authorList>
    </citation>
    <scope>NUCLEOTIDE SEQUENCE</scope>
    <source>
        <strain evidence="2">HMD3159</strain>
    </source>
</reference>
<dbReference type="RefSeq" id="WP_252110531.1">
    <property type="nucleotide sequence ID" value="NZ_JAMSCK010000001.1"/>
</dbReference>
<organism evidence="2 3">
    <name type="scientific">Gramella jeungdoensis</name>
    <dbReference type="NCBI Taxonomy" id="708091"/>
    <lineage>
        <taxon>Bacteria</taxon>
        <taxon>Pseudomonadati</taxon>
        <taxon>Bacteroidota</taxon>
        <taxon>Flavobacteriia</taxon>
        <taxon>Flavobacteriales</taxon>
        <taxon>Flavobacteriaceae</taxon>
        <taxon>Christiangramia</taxon>
    </lineage>
</organism>
<dbReference type="PANTHER" id="PTHR37691">
    <property type="entry name" value="BLR3518 PROTEIN"/>
    <property type="match status" value="1"/>
</dbReference>
<comment type="caution">
    <text evidence="2">The sequence shown here is derived from an EMBL/GenBank/DDBJ whole genome shotgun (WGS) entry which is preliminary data.</text>
</comment>
<sequence>MKKSLWLLAFLISSFVFAQDYGPGNVIPDYGKTFTVESPEFKTNTSGELKAVIDVDRSFDPSQPNKLIETAARYLNMHEKAGVDPKNMKIALVLHGNAVFDIMKDEFYTEKYPEVKKNPNLPLIDALTNKGVQVILCGQSAAHHKVTREKADENAHFALSAMTALVQLQNDDYRLIKF</sequence>
<proteinExistence type="predicted"/>
<dbReference type="Pfam" id="PF02635">
    <property type="entry name" value="DsrE"/>
    <property type="match status" value="1"/>
</dbReference>
<feature type="chain" id="PRO_5045484230" evidence="1">
    <location>
        <begin position="19"/>
        <end position="178"/>
    </location>
</feature>
<dbReference type="InterPro" id="IPR027396">
    <property type="entry name" value="DsrEFH-like"/>
</dbReference>
<dbReference type="InterPro" id="IPR003787">
    <property type="entry name" value="Sulphur_relay_DsrE/F-like"/>
</dbReference>
<accession>A0ABT0YXD4</accession>
<protein>
    <submittedName>
        <fullName evidence="2">DsrE family protein</fullName>
    </submittedName>
</protein>
<dbReference type="Proteomes" id="UP001155077">
    <property type="component" value="Unassembled WGS sequence"/>
</dbReference>
<evidence type="ECO:0000313" key="3">
    <source>
        <dbReference type="Proteomes" id="UP001155077"/>
    </source>
</evidence>
<dbReference type="EMBL" id="JAMSCK010000001">
    <property type="protein sequence ID" value="MCM8568127.1"/>
    <property type="molecule type" value="Genomic_DNA"/>
</dbReference>
<gene>
    <name evidence="2" type="ORF">NE848_01985</name>
</gene>